<dbReference type="Gene3D" id="1.10.10.10">
    <property type="entry name" value="Winged helix-like DNA-binding domain superfamily/Winged helix DNA-binding domain"/>
    <property type="match status" value="1"/>
</dbReference>
<dbReference type="SUPFAM" id="SSF64288">
    <property type="entry name" value="Chorismate lyase-like"/>
    <property type="match status" value="1"/>
</dbReference>
<dbReference type="InterPro" id="IPR011663">
    <property type="entry name" value="UTRA"/>
</dbReference>
<dbReference type="Pfam" id="PF07702">
    <property type="entry name" value="UTRA"/>
    <property type="match status" value="1"/>
</dbReference>
<keyword evidence="3" id="KW-0804">Transcription</keyword>
<dbReference type="Gene3D" id="3.40.1410.10">
    <property type="entry name" value="Chorismate lyase-like"/>
    <property type="match status" value="1"/>
</dbReference>
<evidence type="ECO:0000313" key="6">
    <source>
        <dbReference type="Proteomes" id="UP000323380"/>
    </source>
</evidence>
<dbReference type="EMBL" id="VSFG01000016">
    <property type="protein sequence ID" value="TYB38413.1"/>
    <property type="molecule type" value="Genomic_DNA"/>
</dbReference>
<dbReference type="PANTHER" id="PTHR44846">
    <property type="entry name" value="MANNOSYL-D-GLYCERATE TRANSPORT/METABOLISM SYSTEM REPRESSOR MNGR-RELATED"/>
    <property type="match status" value="1"/>
</dbReference>
<evidence type="ECO:0000313" key="5">
    <source>
        <dbReference type="EMBL" id="TYB38413.1"/>
    </source>
</evidence>
<dbReference type="InterPro" id="IPR000524">
    <property type="entry name" value="Tscrpt_reg_HTH_GntR"/>
</dbReference>
<dbReference type="Pfam" id="PF00392">
    <property type="entry name" value="GntR"/>
    <property type="match status" value="1"/>
</dbReference>
<evidence type="ECO:0000256" key="3">
    <source>
        <dbReference type="ARBA" id="ARBA00023163"/>
    </source>
</evidence>
<dbReference type="GO" id="GO:0003677">
    <property type="term" value="F:DNA binding"/>
    <property type="evidence" value="ECO:0007669"/>
    <property type="project" value="UniProtKB-KW"/>
</dbReference>
<dbReference type="SMART" id="SM00866">
    <property type="entry name" value="UTRA"/>
    <property type="match status" value="1"/>
</dbReference>
<dbReference type="InterPro" id="IPR036388">
    <property type="entry name" value="WH-like_DNA-bd_sf"/>
</dbReference>
<keyword evidence="1" id="KW-0805">Transcription regulation</keyword>
<dbReference type="SMART" id="SM00345">
    <property type="entry name" value="HTH_GNTR"/>
    <property type="match status" value="1"/>
</dbReference>
<dbReference type="SUPFAM" id="SSF46785">
    <property type="entry name" value="Winged helix' DNA-binding domain"/>
    <property type="match status" value="1"/>
</dbReference>
<dbReference type="GO" id="GO:0003700">
    <property type="term" value="F:DNA-binding transcription factor activity"/>
    <property type="evidence" value="ECO:0007669"/>
    <property type="project" value="InterPro"/>
</dbReference>
<feature type="domain" description="HTH gntR-type" evidence="4">
    <location>
        <begin position="7"/>
        <end position="75"/>
    </location>
</feature>
<keyword evidence="2" id="KW-0238">DNA-binding</keyword>
<dbReference type="CDD" id="cd07377">
    <property type="entry name" value="WHTH_GntR"/>
    <property type="match status" value="1"/>
</dbReference>
<dbReference type="AlphaFoldDB" id="A0A5D0N1Y3"/>
<organism evidence="5 6">
    <name type="scientific">Actinomadura chibensis</name>
    <dbReference type="NCBI Taxonomy" id="392828"/>
    <lineage>
        <taxon>Bacteria</taxon>
        <taxon>Bacillati</taxon>
        <taxon>Actinomycetota</taxon>
        <taxon>Actinomycetes</taxon>
        <taxon>Streptosporangiales</taxon>
        <taxon>Thermomonosporaceae</taxon>
        <taxon>Actinomadura</taxon>
    </lineage>
</organism>
<evidence type="ECO:0000256" key="2">
    <source>
        <dbReference type="ARBA" id="ARBA00023125"/>
    </source>
</evidence>
<proteinExistence type="predicted"/>
<dbReference type="PROSITE" id="PS50949">
    <property type="entry name" value="HTH_GNTR"/>
    <property type="match status" value="1"/>
</dbReference>
<sequence length="251" mass="28005">MPLQHPRSRYRQVADDLREAIVRGTYGPGAALPSQPELARKYGLNQTSISRAIGILESEGLIRTERGVGSFVLDIPTVKRVRRIPTRENGAGSSFAEGMRKAGLAPRTELKQAEAVEPPPEVATRLHLPEGELTLIRKRHMFADERPVQLAASYIPMSVAGDVDIAFPDTGPTGLYERLAERGHRVVRFAEEIESRRASPEEADFLRISTAQHVLEVVRFAFDRTGRPLEVVINAFPSQLWKLTYEWTAEA</sequence>
<dbReference type="PRINTS" id="PR00035">
    <property type="entry name" value="HTHGNTR"/>
</dbReference>
<dbReference type="GO" id="GO:0045892">
    <property type="term" value="P:negative regulation of DNA-templated transcription"/>
    <property type="evidence" value="ECO:0007669"/>
    <property type="project" value="TreeGrafter"/>
</dbReference>
<keyword evidence="6" id="KW-1185">Reference proteome</keyword>
<dbReference type="Proteomes" id="UP000323380">
    <property type="component" value="Unassembled WGS sequence"/>
</dbReference>
<name>A0A5D0N1Y3_9ACTN</name>
<protein>
    <submittedName>
        <fullName evidence="5">GntR family transcriptional regulator</fullName>
    </submittedName>
</protein>
<accession>A0A5D0N1Y3</accession>
<dbReference type="InterPro" id="IPR028978">
    <property type="entry name" value="Chorismate_lyase_/UTRA_dom_sf"/>
</dbReference>
<reference evidence="5 6" key="1">
    <citation type="submission" date="2019-08" db="EMBL/GenBank/DDBJ databases">
        <title>Actinomadura sp. nov. CYP1-5 isolated from mountain soil.</title>
        <authorList>
            <person name="Songsumanus A."/>
            <person name="Kuncharoen N."/>
            <person name="Kudo T."/>
            <person name="Yuki M."/>
            <person name="Igarashi Y."/>
            <person name="Tanasupawat S."/>
        </authorList>
    </citation>
    <scope>NUCLEOTIDE SEQUENCE [LARGE SCALE GENOMIC DNA]</scope>
    <source>
        <strain evidence="5 6">JCM 14158</strain>
    </source>
</reference>
<dbReference type="STRING" id="1220554.GCA_001552135_03812"/>
<dbReference type="RefSeq" id="WP_067892980.1">
    <property type="nucleotide sequence ID" value="NZ_VSFG01000016.1"/>
</dbReference>
<evidence type="ECO:0000256" key="1">
    <source>
        <dbReference type="ARBA" id="ARBA00023015"/>
    </source>
</evidence>
<dbReference type="InterPro" id="IPR050679">
    <property type="entry name" value="Bact_HTH_transcr_reg"/>
</dbReference>
<evidence type="ECO:0000259" key="4">
    <source>
        <dbReference type="PROSITE" id="PS50949"/>
    </source>
</evidence>
<gene>
    <name evidence="5" type="ORF">FXF69_41480</name>
</gene>
<dbReference type="PANTHER" id="PTHR44846:SF17">
    <property type="entry name" value="GNTR-FAMILY TRANSCRIPTIONAL REGULATOR"/>
    <property type="match status" value="1"/>
</dbReference>
<comment type="caution">
    <text evidence="5">The sequence shown here is derived from an EMBL/GenBank/DDBJ whole genome shotgun (WGS) entry which is preliminary data.</text>
</comment>
<dbReference type="InterPro" id="IPR036390">
    <property type="entry name" value="WH_DNA-bd_sf"/>
</dbReference>